<name>A0A2M6WQ43_9BACT</name>
<dbReference type="Proteomes" id="UP000228900">
    <property type="component" value="Unassembled WGS sequence"/>
</dbReference>
<protein>
    <submittedName>
        <fullName evidence="1">Uncharacterized protein</fullName>
    </submittedName>
</protein>
<evidence type="ECO:0000313" key="2">
    <source>
        <dbReference type="Proteomes" id="UP000228900"/>
    </source>
</evidence>
<dbReference type="EMBL" id="PFAQ01000031">
    <property type="protein sequence ID" value="PIT94883.1"/>
    <property type="molecule type" value="Genomic_DNA"/>
</dbReference>
<comment type="caution">
    <text evidence="1">The sequence shown here is derived from an EMBL/GenBank/DDBJ whole genome shotgun (WGS) entry which is preliminary data.</text>
</comment>
<sequence>MNGFLQRLEKTLAKINPISCGGFYLMKHMNGARQTIEQIGVLNVSKGVQKDLGRKIKDTLELLMEGALTEKNNKPQNNNSKNGQKVITLYQNKCIVLSGNGRMINEAIAALWLIGREIMIRYNDLTVGFTTSQKFFSEIKIEADVIKKEFFPDNSSLSEIAKLMEDNY</sequence>
<organism evidence="1 2">
    <name type="scientific">Candidatus Falkowbacteria bacterium CG10_big_fil_rev_8_21_14_0_10_39_9</name>
    <dbReference type="NCBI Taxonomy" id="1974566"/>
    <lineage>
        <taxon>Bacteria</taxon>
        <taxon>Candidatus Falkowiibacteriota</taxon>
    </lineage>
</organism>
<dbReference type="AlphaFoldDB" id="A0A2M6WQ43"/>
<reference evidence="2" key="1">
    <citation type="submission" date="2017-09" db="EMBL/GenBank/DDBJ databases">
        <title>Depth-based differentiation of microbial function through sediment-hosted aquifers and enrichment of novel symbionts in the deep terrestrial subsurface.</title>
        <authorList>
            <person name="Probst A.J."/>
            <person name="Ladd B."/>
            <person name="Jarett J.K."/>
            <person name="Geller-Mcgrath D.E."/>
            <person name="Sieber C.M.K."/>
            <person name="Emerson J.B."/>
            <person name="Anantharaman K."/>
            <person name="Thomas B.C."/>
            <person name="Malmstrom R."/>
            <person name="Stieglmeier M."/>
            <person name="Klingl A."/>
            <person name="Woyke T."/>
            <person name="Ryan C.M."/>
            <person name="Banfield J.F."/>
        </authorList>
    </citation>
    <scope>NUCLEOTIDE SEQUENCE [LARGE SCALE GENOMIC DNA]</scope>
</reference>
<proteinExistence type="predicted"/>
<gene>
    <name evidence="1" type="ORF">COT98_01795</name>
</gene>
<accession>A0A2M6WQ43</accession>
<evidence type="ECO:0000313" key="1">
    <source>
        <dbReference type="EMBL" id="PIT94883.1"/>
    </source>
</evidence>